<dbReference type="GO" id="GO:0008168">
    <property type="term" value="F:methyltransferase activity"/>
    <property type="evidence" value="ECO:0007669"/>
    <property type="project" value="TreeGrafter"/>
</dbReference>
<dbReference type="OrthoDB" id="2013972at2759"/>
<dbReference type="PANTHER" id="PTHR43591:SF10">
    <property type="entry name" value="ABC TRANSMEMBRANE TYPE-1 DOMAIN-CONTAINING PROTEIN-RELATED"/>
    <property type="match status" value="1"/>
</dbReference>
<dbReference type="PANTHER" id="PTHR43591">
    <property type="entry name" value="METHYLTRANSFERASE"/>
    <property type="match status" value="1"/>
</dbReference>
<dbReference type="Proteomes" id="UP000635477">
    <property type="component" value="Unassembled WGS sequence"/>
</dbReference>
<gene>
    <name evidence="3" type="ORF">FZEAL_2531</name>
</gene>
<evidence type="ECO:0000313" key="4">
    <source>
        <dbReference type="Proteomes" id="UP000635477"/>
    </source>
</evidence>
<dbReference type="AlphaFoldDB" id="A0A8H4URA7"/>
<dbReference type="SUPFAM" id="SSF53335">
    <property type="entry name" value="S-adenosyl-L-methionine-dependent methyltransferases"/>
    <property type="match status" value="1"/>
</dbReference>
<evidence type="ECO:0000313" key="3">
    <source>
        <dbReference type="EMBL" id="KAF4981729.1"/>
    </source>
</evidence>
<name>A0A8H4URA7_9HYPO</name>
<feature type="compositionally biased region" description="Polar residues" evidence="2">
    <location>
        <begin position="15"/>
        <end position="25"/>
    </location>
</feature>
<dbReference type="Gene3D" id="3.40.50.150">
    <property type="entry name" value="Vaccinia Virus protein VP39"/>
    <property type="match status" value="1"/>
</dbReference>
<keyword evidence="4" id="KW-1185">Reference proteome</keyword>
<organism evidence="3 4">
    <name type="scientific">Fusarium zealandicum</name>
    <dbReference type="NCBI Taxonomy" id="1053134"/>
    <lineage>
        <taxon>Eukaryota</taxon>
        <taxon>Fungi</taxon>
        <taxon>Dikarya</taxon>
        <taxon>Ascomycota</taxon>
        <taxon>Pezizomycotina</taxon>
        <taxon>Sordariomycetes</taxon>
        <taxon>Hypocreomycetidae</taxon>
        <taxon>Hypocreales</taxon>
        <taxon>Nectriaceae</taxon>
        <taxon>Fusarium</taxon>
        <taxon>Fusarium staphyleae species complex</taxon>
    </lineage>
</organism>
<reference evidence="3" key="2">
    <citation type="submission" date="2020-05" db="EMBL/GenBank/DDBJ databases">
        <authorList>
            <person name="Kim H.-S."/>
            <person name="Proctor R.H."/>
            <person name="Brown D.W."/>
        </authorList>
    </citation>
    <scope>NUCLEOTIDE SEQUENCE</scope>
    <source>
        <strain evidence="3">NRRL 22465</strain>
    </source>
</reference>
<evidence type="ECO:0000256" key="1">
    <source>
        <dbReference type="ARBA" id="ARBA00038158"/>
    </source>
</evidence>
<sequence length="366" mass="41027">MPKPASPPPARHESPSATVPNQTDSPLLAAELPELGEDDIEDDDSTLISDPSSSTASVASSILEYRKYKGRSYHSARHESEYFVPTDEQALENFDIMHHFLTLLLNGKLYLAPIKDDIAKVLDVGTGTGVWAIDYADEHPNAAVIGTDLSPVQPSWVPPNLKFEIDDCTKAWTWDENTFDFVHMRYLVGAIKDWNALFKDAFRSLKPGAWVESCETEPTTLSDDGTVTDDGSTALGGTWGRMFIEGGKVTGCSWAVIADDLQMKAIKDAGFVNIQEATYKASIQIPFGSWPKDQKMAEIGQYAKLSLESDLAGYSQFVWHEILKWPAEDYQMFLMRVRKDLRNRHLHPYFRVRYVWGQKPEQAVTS</sequence>
<dbReference type="InterPro" id="IPR029063">
    <property type="entry name" value="SAM-dependent_MTases_sf"/>
</dbReference>
<feature type="compositionally biased region" description="Acidic residues" evidence="2">
    <location>
        <begin position="34"/>
        <end position="45"/>
    </location>
</feature>
<comment type="similarity">
    <text evidence="1">Belongs to the methyltransferase superfamily. LaeA methyltransferase family.</text>
</comment>
<comment type="caution">
    <text evidence="3">The sequence shown here is derived from an EMBL/GenBank/DDBJ whole genome shotgun (WGS) entry which is preliminary data.</text>
</comment>
<protein>
    <recommendedName>
        <fullName evidence="5">TAM domain methyltransferase</fullName>
    </recommendedName>
</protein>
<evidence type="ECO:0000256" key="2">
    <source>
        <dbReference type="SAM" id="MobiDB-lite"/>
    </source>
</evidence>
<proteinExistence type="inferred from homology"/>
<dbReference type="CDD" id="cd02440">
    <property type="entry name" value="AdoMet_MTases"/>
    <property type="match status" value="1"/>
</dbReference>
<dbReference type="Pfam" id="PF13489">
    <property type="entry name" value="Methyltransf_23"/>
    <property type="match status" value="1"/>
</dbReference>
<reference evidence="3" key="1">
    <citation type="journal article" date="2020" name="BMC Genomics">
        <title>Correction to: Identification and distribution of gene clusters required for synthesis of sphingolipid metabolism inhibitors in diverse species of the filamentous fungus Fusarium.</title>
        <authorList>
            <person name="Kim H.S."/>
            <person name="Lohmar J.M."/>
            <person name="Busman M."/>
            <person name="Brown D.W."/>
            <person name="Naumann T.A."/>
            <person name="Divon H.H."/>
            <person name="Lysoe E."/>
            <person name="Uhlig S."/>
            <person name="Proctor R.H."/>
        </authorList>
    </citation>
    <scope>NUCLEOTIDE SEQUENCE</scope>
    <source>
        <strain evidence="3">NRRL 22465</strain>
    </source>
</reference>
<dbReference type="EMBL" id="JABEYC010000153">
    <property type="protein sequence ID" value="KAF4981729.1"/>
    <property type="molecule type" value="Genomic_DNA"/>
</dbReference>
<feature type="region of interest" description="Disordered" evidence="2">
    <location>
        <begin position="1"/>
        <end position="53"/>
    </location>
</feature>
<evidence type="ECO:0008006" key="5">
    <source>
        <dbReference type="Google" id="ProtNLM"/>
    </source>
</evidence>
<accession>A0A8H4URA7</accession>